<evidence type="ECO:0000313" key="3">
    <source>
        <dbReference type="EnsemblFungi" id="EJT75981"/>
    </source>
</evidence>
<evidence type="ECO:0000256" key="1">
    <source>
        <dbReference type="SAM" id="MobiDB-lite"/>
    </source>
</evidence>
<proteinExistence type="predicted"/>
<evidence type="ECO:0000313" key="2">
    <source>
        <dbReference type="EMBL" id="EJT75981.1"/>
    </source>
</evidence>
<reference evidence="4" key="1">
    <citation type="submission" date="2010-07" db="EMBL/GenBank/DDBJ databases">
        <title>The genome sequence of Gaeumannomyces graminis var. tritici strain R3-111a-1.</title>
        <authorList>
            <consortium name="The Broad Institute Genome Sequencing Platform"/>
            <person name="Ma L.-J."/>
            <person name="Dead R."/>
            <person name="Young S."/>
            <person name="Zeng Q."/>
            <person name="Koehrsen M."/>
            <person name="Alvarado L."/>
            <person name="Berlin A."/>
            <person name="Chapman S.B."/>
            <person name="Chen Z."/>
            <person name="Freedman E."/>
            <person name="Gellesch M."/>
            <person name="Goldberg J."/>
            <person name="Griggs A."/>
            <person name="Gujja S."/>
            <person name="Heilman E.R."/>
            <person name="Heiman D."/>
            <person name="Hepburn T."/>
            <person name="Howarth C."/>
            <person name="Jen D."/>
            <person name="Larson L."/>
            <person name="Mehta T."/>
            <person name="Neiman D."/>
            <person name="Pearson M."/>
            <person name="Roberts A."/>
            <person name="Saif S."/>
            <person name="Shea T."/>
            <person name="Shenoy N."/>
            <person name="Sisk P."/>
            <person name="Stolte C."/>
            <person name="Sykes S."/>
            <person name="Walk T."/>
            <person name="White J."/>
            <person name="Yandava C."/>
            <person name="Haas B."/>
            <person name="Nusbaum C."/>
            <person name="Birren B."/>
        </authorList>
    </citation>
    <scope>NUCLEOTIDE SEQUENCE [LARGE SCALE GENOMIC DNA]</scope>
    <source>
        <strain evidence="4">R3-111a-1</strain>
    </source>
</reference>
<reference evidence="3" key="4">
    <citation type="journal article" date="2015" name="G3 (Bethesda)">
        <title>Genome sequences of three phytopathogenic species of the Magnaporthaceae family of fungi.</title>
        <authorList>
            <person name="Okagaki L.H."/>
            <person name="Nunes C.C."/>
            <person name="Sailsbery J."/>
            <person name="Clay B."/>
            <person name="Brown D."/>
            <person name="John T."/>
            <person name="Oh Y."/>
            <person name="Young N."/>
            <person name="Fitzgerald M."/>
            <person name="Haas B.J."/>
            <person name="Zeng Q."/>
            <person name="Young S."/>
            <person name="Adiconis X."/>
            <person name="Fan L."/>
            <person name="Levin J.Z."/>
            <person name="Mitchell T.K."/>
            <person name="Okubara P.A."/>
            <person name="Farman M.L."/>
            <person name="Kohn L.M."/>
            <person name="Birren B."/>
            <person name="Ma L.-J."/>
            <person name="Dean R.A."/>
        </authorList>
    </citation>
    <scope>NUCLEOTIDE SEQUENCE</scope>
    <source>
        <strain evidence="3">R3-111a-1</strain>
    </source>
</reference>
<reference evidence="2" key="3">
    <citation type="submission" date="2010-09" db="EMBL/GenBank/DDBJ databases">
        <title>Annotation of Gaeumannomyces graminis var. tritici R3-111a-1.</title>
        <authorList>
            <consortium name="The Broad Institute Genome Sequencing Platform"/>
            <person name="Ma L.-J."/>
            <person name="Dead R."/>
            <person name="Young S.K."/>
            <person name="Zeng Q."/>
            <person name="Gargeya S."/>
            <person name="Fitzgerald M."/>
            <person name="Haas B."/>
            <person name="Abouelleil A."/>
            <person name="Alvarado L."/>
            <person name="Arachchi H.M."/>
            <person name="Berlin A."/>
            <person name="Brown A."/>
            <person name="Chapman S.B."/>
            <person name="Chen Z."/>
            <person name="Dunbar C."/>
            <person name="Freedman E."/>
            <person name="Gearin G."/>
            <person name="Gellesch M."/>
            <person name="Goldberg J."/>
            <person name="Griggs A."/>
            <person name="Gujja S."/>
            <person name="Heiman D."/>
            <person name="Howarth C."/>
            <person name="Larson L."/>
            <person name="Lui A."/>
            <person name="MacDonald P.J.P."/>
            <person name="Mehta T."/>
            <person name="Montmayeur A."/>
            <person name="Murphy C."/>
            <person name="Neiman D."/>
            <person name="Pearson M."/>
            <person name="Priest M."/>
            <person name="Roberts A."/>
            <person name="Saif S."/>
            <person name="Shea T."/>
            <person name="Shenoy N."/>
            <person name="Sisk P."/>
            <person name="Stolte C."/>
            <person name="Sykes S."/>
            <person name="Yandava C."/>
            <person name="Wortman J."/>
            <person name="Nusbaum C."/>
            <person name="Birren B."/>
        </authorList>
    </citation>
    <scope>NUCLEOTIDE SEQUENCE</scope>
    <source>
        <strain evidence="2">R3-111a-1</strain>
    </source>
</reference>
<evidence type="ECO:0000313" key="4">
    <source>
        <dbReference type="Proteomes" id="UP000006039"/>
    </source>
</evidence>
<organism evidence="2">
    <name type="scientific">Gaeumannomyces tritici (strain R3-111a-1)</name>
    <name type="common">Wheat and barley take-all root rot fungus</name>
    <name type="synonym">Gaeumannomyces graminis var. tritici</name>
    <dbReference type="NCBI Taxonomy" id="644352"/>
    <lineage>
        <taxon>Eukaryota</taxon>
        <taxon>Fungi</taxon>
        <taxon>Dikarya</taxon>
        <taxon>Ascomycota</taxon>
        <taxon>Pezizomycotina</taxon>
        <taxon>Sordariomycetes</taxon>
        <taxon>Sordariomycetidae</taxon>
        <taxon>Magnaporthales</taxon>
        <taxon>Magnaporthaceae</taxon>
        <taxon>Gaeumannomyces</taxon>
    </lineage>
</organism>
<dbReference type="GeneID" id="20346364"/>
<dbReference type="HOGENOM" id="CLU_2413384_0_0_1"/>
<dbReference type="Proteomes" id="UP000006039">
    <property type="component" value="Unassembled WGS sequence"/>
</dbReference>
<dbReference type="AlphaFoldDB" id="J3NX99"/>
<gene>
    <name evidence="3" type="primary">20346364</name>
    <name evidence="2" type="ORF">GGTG_05906</name>
</gene>
<keyword evidence="4" id="KW-1185">Reference proteome</keyword>
<name>J3NX99_GAET3</name>
<reference evidence="3" key="5">
    <citation type="submission" date="2018-04" db="UniProtKB">
        <authorList>
            <consortium name="EnsemblFungi"/>
        </authorList>
    </citation>
    <scope>IDENTIFICATION</scope>
    <source>
        <strain evidence="3">R3-111a-1</strain>
    </source>
</reference>
<sequence length="92" mass="9822">MPAFRGSRVRRLAADISTTVSSHKKIGILAAGSAPMWVALDDAFQFPETPPARPIPAGRKVRGWKLILTPSGASPLAAPNPIEQKRGSPMLH</sequence>
<accession>J3NX99</accession>
<dbReference type="VEuPathDB" id="FungiDB:GGTG_05906"/>
<dbReference type="RefSeq" id="XP_009221981.1">
    <property type="nucleotide sequence ID" value="XM_009223717.1"/>
</dbReference>
<feature type="region of interest" description="Disordered" evidence="1">
    <location>
        <begin position="71"/>
        <end position="92"/>
    </location>
</feature>
<reference evidence="2" key="2">
    <citation type="submission" date="2010-07" db="EMBL/GenBank/DDBJ databases">
        <authorList>
            <consortium name="The Broad Institute Genome Sequencing Platform"/>
            <consortium name="Broad Institute Genome Sequencing Center for Infectious Disease"/>
            <person name="Ma L.-J."/>
            <person name="Dead R."/>
            <person name="Young S."/>
            <person name="Zeng Q."/>
            <person name="Koehrsen M."/>
            <person name="Alvarado L."/>
            <person name="Berlin A."/>
            <person name="Chapman S.B."/>
            <person name="Chen Z."/>
            <person name="Freedman E."/>
            <person name="Gellesch M."/>
            <person name="Goldberg J."/>
            <person name="Griggs A."/>
            <person name="Gujja S."/>
            <person name="Heilman E.R."/>
            <person name="Heiman D."/>
            <person name="Hepburn T."/>
            <person name="Howarth C."/>
            <person name="Jen D."/>
            <person name="Larson L."/>
            <person name="Mehta T."/>
            <person name="Neiman D."/>
            <person name="Pearson M."/>
            <person name="Roberts A."/>
            <person name="Saif S."/>
            <person name="Shea T."/>
            <person name="Shenoy N."/>
            <person name="Sisk P."/>
            <person name="Stolte C."/>
            <person name="Sykes S."/>
            <person name="Walk T."/>
            <person name="White J."/>
            <person name="Yandava C."/>
            <person name="Haas B."/>
            <person name="Nusbaum C."/>
            <person name="Birren B."/>
        </authorList>
    </citation>
    <scope>NUCLEOTIDE SEQUENCE</scope>
    <source>
        <strain evidence="2">R3-111a-1</strain>
    </source>
</reference>
<dbReference type="EMBL" id="GL385397">
    <property type="protein sequence ID" value="EJT75981.1"/>
    <property type="molecule type" value="Genomic_DNA"/>
</dbReference>
<dbReference type="EnsemblFungi" id="EJT75981">
    <property type="protein sequence ID" value="EJT75981"/>
    <property type="gene ID" value="GGTG_05906"/>
</dbReference>
<protein>
    <submittedName>
        <fullName evidence="2 3">Uncharacterized protein</fullName>
    </submittedName>
</protein>